<proteinExistence type="predicted"/>
<evidence type="ECO:0000313" key="2">
    <source>
        <dbReference type="EMBL" id="OSD03199.1"/>
    </source>
</evidence>
<accession>A0A1Y2IQ02</accession>
<dbReference type="Proteomes" id="UP000193067">
    <property type="component" value="Unassembled WGS sequence"/>
</dbReference>
<evidence type="ECO:0000256" key="1">
    <source>
        <dbReference type="SAM" id="MobiDB-lite"/>
    </source>
</evidence>
<dbReference type="AlphaFoldDB" id="A0A1Y2IQ02"/>
<organism evidence="2 3">
    <name type="scientific">Trametes coccinea (strain BRFM310)</name>
    <name type="common">Pycnoporus coccineus</name>
    <dbReference type="NCBI Taxonomy" id="1353009"/>
    <lineage>
        <taxon>Eukaryota</taxon>
        <taxon>Fungi</taxon>
        <taxon>Dikarya</taxon>
        <taxon>Basidiomycota</taxon>
        <taxon>Agaricomycotina</taxon>
        <taxon>Agaricomycetes</taxon>
        <taxon>Polyporales</taxon>
        <taxon>Polyporaceae</taxon>
        <taxon>Trametes</taxon>
    </lineage>
</organism>
<sequence length="253" mass="28848">MAGMGHSAATAALDQVPPGDRTEPVDVQNRRKLQKQRHERCICMHMALRASTSESPAPGHARLQCRGLSCSFSLRRSSRCHLPTTPFSSACSLPSRGRLISHLSRSLGLRRCVCLFDRTRARAPPESRTNRTHGRRLIMHPRCALIRPFARAAAQLPAPLKSPETGTPGENFLRFHKIHRAAIRAARDLRYLRSRHFAVWDPPPDSHDGGARSRFDTRVFVRLRERRKRCIWQDGICGNETRWERRRAQSTTR</sequence>
<dbReference type="OrthoDB" id="10648371at2759"/>
<evidence type="ECO:0000313" key="3">
    <source>
        <dbReference type="Proteomes" id="UP000193067"/>
    </source>
</evidence>
<protein>
    <submittedName>
        <fullName evidence="2">Uncharacterized protein</fullName>
    </submittedName>
</protein>
<gene>
    <name evidence="2" type="ORF">PYCCODRAFT_250594</name>
</gene>
<name>A0A1Y2IQ02_TRAC3</name>
<keyword evidence="3" id="KW-1185">Reference proteome</keyword>
<reference evidence="2 3" key="1">
    <citation type="journal article" date="2015" name="Biotechnol. Biofuels">
        <title>Enhanced degradation of softwood versus hardwood by the white-rot fungus Pycnoporus coccineus.</title>
        <authorList>
            <person name="Couturier M."/>
            <person name="Navarro D."/>
            <person name="Chevret D."/>
            <person name="Henrissat B."/>
            <person name="Piumi F."/>
            <person name="Ruiz-Duenas F.J."/>
            <person name="Martinez A.T."/>
            <person name="Grigoriev I.V."/>
            <person name="Riley R."/>
            <person name="Lipzen A."/>
            <person name="Berrin J.G."/>
            <person name="Master E.R."/>
            <person name="Rosso M.N."/>
        </authorList>
    </citation>
    <scope>NUCLEOTIDE SEQUENCE [LARGE SCALE GENOMIC DNA]</scope>
    <source>
        <strain evidence="2 3">BRFM310</strain>
    </source>
</reference>
<feature type="region of interest" description="Disordered" evidence="1">
    <location>
        <begin position="1"/>
        <end position="33"/>
    </location>
</feature>
<dbReference type="EMBL" id="KZ084101">
    <property type="protein sequence ID" value="OSD03199.1"/>
    <property type="molecule type" value="Genomic_DNA"/>
</dbReference>